<dbReference type="HOGENOM" id="CLU_2666931_0_0_5"/>
<accession>B1LUH3</accession>
<dbReference type="InterPro" id="IPR041657">
    <property type="entry name" value="HTH_17"/>
</dbReference>
<name>B1LUH3_METRJ</name>
<organism evidence="2 3">
    <name type="scientific">Methylobacterium radiotolerans (strain ATCC 27329 / DSM 1819 / JCM 2831 / NBRC 15690 / NCIMB 10815 / 0-1)</name>
    <dbReference type="NCBI Taxonomy" id="426355"/>
    <lineage>
        <taxon>Bacteria</taxon>
        <taxon>Pseudomonadati</taxon>
        <taxon>Pseudomonadota</taxon>
        <taxon>Alphaproteobacteria</taxon>
        <taxon>Hyphomicrobiales</taxon>
        <taxon>Methylobacteriaceae</taxon>
        <taxon>Methylobacterium</taxon>
    </lineage>
</organism>
<protein>
    <recommendedName>
        <fullName evidence="1">Helix-turn-helix domain-containing protein</fullName>
    </recommendedName>
</protein>
<feature type="domain" description="Helix-turn-helix" evidence="1">
    <location>
        <begin position="24"/>
        <end position="68"/>
    </location>
</feature>
<dbReference type="STRING" id="426355.Mrad2831_1996"/>
<sequence>MNLQRFQGAAGELRAPSGKLLHRTADVLNLLSIGKTTFYRLVASGKLKIVKIGSATFVPDESIRAYVDSLVQEAA</sequence>
<dbReference type="Pfam" id="PF12728">
    <property type="entry name" value="HTH_17"/>
    <property type="match status" value="1"/>
</dbReference>
<dbReference type="Proteomes" id="UP000006589">
    <property type="component" value="Chromosome"/>
</dbReference>
<evidence type="ECO:0000259" key="1">
    <source>
        <dbReference type="Pfam" id="PF12728"/>
    </source>
</evidence>
<dbReference type="OrthoDB" id="7226381at2"/>
<evidence type="ECO:0000313" key="2">
    <source>
        <dbReference type="EMBL" id="ACB23991.1"/>
    </source>
</evidence>
<dbReference type="GeneID" id="6138025"/>
<reference evidence="2 3" key="1">
    <citation type="submission" date="2008-03" db="EMBL/GenBank/DDBJ databases">
        <title>Complete sequence of chromosome of Methylobacterium radiotolerans JCM 2831.</title>
        <authorList>
            <consortium name="US DOE Joint Genome Institute"/>
            <person name="Copeland A."/>
            <person name="Lucas S."/>
            <person name="Lapidus A."/>
            <person name="Glavina del Rio T."/>
            <person name="Dalin E."/>
            <person name="Tice H."/>
            <person name="Bruce D."/>
            <person name="Goodwin L."/>
            <person name="Pitluck S."/>
            <person name="Kiss H."/>
            <person name="Brettin T."/>
            <person name="Detter J.C."/>
            <person name="Han C."/>
            <person name="Kuske C.R."/>
            <person name="Schmutz J."/>
            <person name="Larimer F."/>
            <person name="Land M."/>
            <person name="Hauser L."/>
            <person name="Kyrpides N."/>
            <person name="Mikhailova N."/>
            <person name="Marx C.J."/>
            <person name="Richardson P."/>
        </authorList>
    </citation>
    <scope>NUCLEOTIDE SEQUENCE [LARGE SCALE GENOMIC DNA]</scope>
    <source>
        <strain evidence="3">ATCC 27329 / DSM 1819 / JCM 2831 / NBRC 15690 / NCIMB 10815 / 0-1</strain>
    </source>
</reference>
<proteinExistence type="predicted"/>
<dbReference type="EMBL" id="CP001001">
    <property type="protein sequence ID" value="ACB23991.1"/>
    <property type="molecule type" value="Genomic_DNA"/>
</dbReference>
<dbReference type="PATRIC" id="fig|426355.14.peg.2053"/>
<dbReference type="RefSeq" id="WP_012318975.1">
    <property type="nucleotide sequence ID" value="NC_010505.1"/>
</dbReference>
<dbReference type="AlphaFoldDB" id="B1LUH3"/>
<gene>
    <name evidence="2" type="ordered locus">Mrad2831_1996</name>
</gene>
<dbReference type="KEGG" id="mrd:Mrad2831_1996"/>
<evidence type="ECO:0000313" key="3">
    <source>
        <dbReference type="Proteomes" id="UP000006589"/>
    </source>
</evidence>